<dbReference type="GO" id="GO:0016874">
    <property type="term" value="F:ligase activity"/>
    <property type="evidence" value="ECO:0007669"/>
    <property type="project" value="UniProtKB-KW"/>
</dbReference>
<dbReference type="PANTHER" id="PTHR36932:SF1">
    <property type="entry name" value="CAPSULAR POLYSACCHARIDE BIOSYNTHESIS PROTEIN"/>
    <property type="match status" value="1"/>
</dbReference>
<evidence type="ECO:0000313" key="2">
    <source>
        <dbReference type="Proteomes" id="UP000266691"/>
    </source>
</evidence>
<dbReference type="InterPro" id="IPR042099">
    <property type="entry name" value="ANL_N_sf"/>
</dbReference>
<organism evidence="1 2">
    <name type="scientific">Flagellimonas pelagia</name>
    <dbReference type="NCBI Taxonomy" id="2306998"/>
    <lineage>
        <taxon>Bacteria</taxon>
        <taxon>Pseudomonadati</taxon>
        <taxon>Bacteroidota</taxon>
        <taxon>Flavobacteriia</taxon>
        <taxon>Flavobacteriales</taxon>
        <taxon>Flavobacteriaceae</taxon>
        <taxon>Flagellimonas</taxon>
    </lineage>
</organism>
<dbReference type="Gene3D" id="3.40.50.12780">
    <property type="entry name" value="N-terminal domain of ligase-like"/>
    <property type="match status" value="1"/>
</dbReference>
<dbReference type="EMBL" id="QXFI01000013">
    <property type="protein sequence ID" value="RIV46054.1"/>
    <property type="molecule type" value="Genomic_DNA"/>
</dbReference>
<gene>
    <name evidence="1" type="ORF">D2V05_05670</name>
</gene>
<evidence type="ECO:0000313" key="1">
    <source>
        <dbReference type="EMBL" id="RIV46054.1"/>
    </source>
</evidence>
<dbReference type="OrthoDB" id="580775at2"/>
<comment type="caution">
    <text evidence="1">The sequence shown here is derived from an EMBL/GenBank/DDBJ whole genome shotgun (WGS) entry which is preliminary data.</text>
</comment>
<dbReference type="AlphaFoldDB" id="A0A3A1NMX3"/>
<dbReference type="PANTHER" id="PTHR36932">
    <property type="entry name" value="CAPSULAR POLYSACCHARIDE BIOSYNTHESIS PROTEIN"/>
    <property type="match status" value="1"/>
</dbReference>
<dbReference type="Proteomes" id="UP000266691">
    <property type="component" value="Unassembled WGS sequence"/>
</dbReference>
<proteinExistence type="predicted"/>
<dbReference type="RefSeq" id="WP_119646545.1">
    <property type="nucleotide sequence ID" value="NZ_QXFI01000013.1"/>
</dbReference>
<dbReference type="InterPro" id="IPR053158">
    <property type="entry name" value="CapK_Type1_Caps_Biosynth"/>
</dbReference>
<reference evidence="1 2" key="1">
    <citation type="submission" date="2018-08" db="EMBL/GenBank/DDBJ databases">
        <title>Proposal of Muricauda 72 sp.nov. and Muricauda NH166 sp.nov., isolated from seawater.</title>
        <authorList>
            <person name="Cheng H."/>
            <person name="Wu Y.-H."/>
            <person name="Guo L.-L."/>
            <person name="Xu X.-W."/>
        </authorList>
    </citation>
    <scope>NUCLEOTIDE SEQUENCE [LARGE SCALE GENOMIC DNA]</scope>
    <source>
        <strain evidence="1 2">72</strain>
    </source>
</reference>
<name>A0A3A1NMX3_9FLAO</name>
<sequence>MHKILEHLRKITYWTLDLLKGGKVARHYREIKWVLNHPGDTTTQRIKNNNLKNILEHAVKTVPYYGHLSGKHIKLEDFPIVDKQVVRDCSGDFQSLVFRGKHTHPVTTSGSTGKPFRVLHDMNKRDRNTADTCFFAKRAGYELGSRLFYLRLWDKQYQKNKLLTKIQNIAAYSVDDLTEERVGELIKELEQKGTSKNILAYTSALGTVCDYIENHLGRPLEQKINSIIAIAEGLSPRVKEKAEKYLGKTVVSRYSNSENGILAQQRIDDESGSFEINWASYHIELLDLNEDKPVGIGESGRIVITDFFNFSMPLIRYDTGDIGIMDRCERTGTLVFTKIEGRKMDMFVNTQGQFISSHIIHHILQFGGIDQFQFVIEENGEYSIKLKVTPFYDKNDESAIERKYREYLGQDAVIRFEYVNDIPLLASGKRKLVVNNFKPSKSKRPEDLNVVQKSTIKDSKLDLVK</sequence>
<keyword evidence="1" id="KW-0436">Ligase</keyword>
<dbReference type="SUPFAM" id="SSF56801">
    <property type="entry name" value="Acetyl-CoA synthetase-like"/>
    <property type="match status" value="1"/>
</dbReference>
<accession>A0A3A1NMX3</accession>
<protein>
    <submittedName>
        <fullName evidence="1">Phenylacetate--CoA ligase family protein</fullName>
    </submittedName>
</protein>